<reference evidence="2" key="1">
    <citation type="journal article" date="2021" name="Proc. Natl. Acad. Sci. U.S.A.">
        <title>A Catalog of Tens of Thousands of Viruses from Human Metagenomes Reveals Hidden Associations with Chronic Diseases.</title>
        <authorList>
            <person name="Tisza M.J."/>
            <person name="Buck C.B."/>
        </authorList>
    </citation>
    <scope>NUCLEOTIDE SEQUENCE</scope>
    <source>
        <strain evidence="2">CtRon5</strain>
    </source>
</reference>
<protein>
    <submittedName>
        <fullName evidence="2">Myc target protein 1</fullName>
    </submittedName>
</protein>
<accession>A0A8S5U0E0</accession>
<evidence type="ECO:0000256" key="1">
    <source>
        <dbReference type="SAM" id="Phobius"/>
    </source>
</evidence>
<name>A0A8S5U0E0_9CAUD</name>
<organism evidence="2">
    <name type="scientific">Siphoviridae sp. ctRon5</name>
    <dbReference type="NCBI Taxonomy" id="2825505"/>
    <lineage>
        <taxon>Viruses</taxon>
        <taxon>Duplodnaviria</taxon>
        <taxon>Heunggongvirae</taxon>
        <taxon>Uroviricota</taxon>
        <taxon>Caudoviricetes</taxon>
    </lineage>
</organism>
<dbReference type="EMBL" id="BK015971">
    <property type="protein sequence ID" value="DAF87903.1"/>
    <property type="molecule type" value="Genomic_DNA"/>
</dbReference>
<sequence length="58" mass="6604">MTNIEHMMLSVCFGMNVGWMLGGLMIIITDGIKLLKEKHKAKKEQIINDDKERTGDNL</sequence>
<feature type="transmembrane region" description="Helical" evidence="1">
    <location>
        <begin position="6"/>
        <end position="28"/>
    </location>
</feature>
<evidence type="ECO:0000313" key="2">
    <source>
        <dbReference type="EMBL" id="DAF87903.1"/>
    </source>
</evidence>
<keyword evidence="1" id="KW-0812">Transmembrane</keyword>
<keyword evidence="1" id="KW-0472">Membrane</keyword>
<proteinExistence type="predicted"/>
<keyword evidence="1" id="KW-1133">Transmembrane helix</keyword>